<organism evidence="3 4">
    <name type="scientific">Gimesia maris</name>
    <dbReference type="NCBI Taxonomy" id="122"/>
    <lineage>
        <taxon>Bacteria</taxon>
        <taxon>Pseudomonadati</taxon>
        <taxon>Planctomycetota</taxon>
        <taxon>Planctomycetia</taxon>
        <taxon>Planctomycetales</taxon>
        <taxon>Planctomycetaceae</taxon>
        <taxon>Gimesia</taxon>
    </lineage>
</organism>
<evidence type="ECO:0000313" key="3">
    <source>
        <dbReference type="EMBL" id="HCO27804.1"/>
    </source>
</evidence>
<reference evidence="3 4" key="1">
    <citation type="journal article" date="2018" name="Nat. Biotechnol.">
        <title>A standardized bacterial taxonomy based on genome phylogeny substantially revises the tree of life.</title>
        <authorList>
            <person name="Parks D.H."/>
            <person name="Chuvochina M."/>
            <person name="Waite D.W."/>
            <person name="Rinke C."/>
            <person name="Skarshewski A."/>
            <person name="Chaumeil P.A."/>
            <person name="Hugenholtz P."/>
        </authorList>
    </citation>
    <scope>NUCLEOTIDE SEQUENCE [LARGE SCALE GENOMIC DNA]</scope>
    <source>
        <strain evidence="3">UBA9375</strain>
    </source>
</reference>
<feature type="transmembrane region" description="Helical" evidence="2">
    <location>
        <begin position="108"/>
        <end position="130"/>
    </location>
</feature>
<dbReference type="AlphaFoldDB" id="A0A3D3RG36"/>
<feature type="region of interest" description="Disordered" evidence="1">
    <location>
        <begin position="40"/>
        <end position="88"/>
    </location>
</feature>
<sequence>MAIQFDCPFCTSTLKVPDSTAGKQGDCPRCGTKLVIPNPFAAEGGTPPADPAAAADSAVSPSQDTPTPPPASQTPEPSPVMPPVNVVAPQPRSSATAQYLRKRRKSNAGGVILFLFFFAVMVGVAGYFYWNFGLRLEGNLVAARISSEAAKVEQRLNPANAGVSEEVIKAVNQNLLETPRRVQSDLMDVLFYGLEKGGLEVRLKPGAKTELVRVDLTGDPALMDYISKQGAQLDQPRVAELQSSLKNFYTDWNAFLQTQGVMPDLLHYRNTVCLNSMLGGLGYFMEARVNNKIYPCVHEDFKGGLYFLVPKGTLQFNILGREMENGWKTFPGKYEVQVTQVYESQP</sequence>
<keyword evidence="2" id="KW-0472">Membrane</keyword>
<keyword evidence="2" id="KW-0812">Transmembrane</keyword>
<accession>A0A3D3RG36</accession>
<gene>
    <name evidence="3" type="ORF">DIT97_34220</name>
</gene>
<keyword evidence="2" id="KW-1133">Transmembrane helix</keyword>
<feature type="compositionally biased region" description="Low complexity" evidence="1">
    <location>
        <begin position="51"/>
        <end position="65"/>
    </location>
</feature>
<dbReference type="Proteomes" id="UP000263642">
    <property type="component" value="Unassembled WGS sequence"/>
</dbReference>
<evidence type="ECO:0000313" key="4">
    <source>
        <dbReference type="Proteomes" id="UP000263642"/>
    </source>
</evidence>
<evidence type="ECO:0000256" key="2">
    <source>
        <dbReference type="SAM" id="Phobius"/>
    </source>
</evidence>
<dbReference type="EMBL" id="DQAY01000210">
    <property type="protein sequence ID" value="HCO27804.1"/>
    <property type="molecule type" value="Genomic_DNA"/>
</dbReference>
<feature type="compositionally biased region" description="Pro residues" evidence="1">
    <location>
        <begin position="66"/>
        <end position="82"/>
    </location>
</feature>
<evidence type="ECO:0000256" key="1">
    <source>
        <dbReference type="SAM" id="MobiDB-lite"/>
    </source>
</evidence>
<proteinExistence type="predicted"/>
<name>A0A3D3RG36_9PLAN</name>
<comment type="caution">
    <text evidence="3">The sequence shown here is derived from an EMBL/GenBank/DDBJ whole genome shotgun (WGS) entry which is preliminary data.</text>
</comment>
<protein>
    <submittedName>
        <fullName evidence="3">Uncharacterized protein</fullName>
    </submittedName>
</protein>